<evidence type="ECO:0000313" key="4">
    <source>
        <dbReference type="Proteomes" id="UP000287447"/>
    </source>
</evidence>
<gene>
    <name evidence="3" type="ORF">EOI86_00410</name>
</gene>
<organism evidence="3 4">
    <name type="scientific">Hwanghaeella grinnelliae</name>
    <dbReference type="NCBI Taxonomy" id="2500179"/>
    <lineage>
        <taxon>Bacteria</taxon>
        <taxon>Pseudomonadati</taxon>
        <taxon>Pseudomonadota</taxon>
        <taxon>Alphaproteobacteria</taxon>
        <taxon>Rhodospirillales</taxon>
        <taxon>Rhodospirillaceae</taxon>
        <taxon>Hwanghaeella</taxon>
    </lineage>
</organism>
<evidence type="ECO:0000313" key="3">
    <source>
        <dbReference type="EMBL" id="RVU37803.1"/>
    </source>
</evidence>
<dbReference type="RefSeq" id="WP_127763153.1">
    <property type="nucleotide sequence ID" value="NZ_SADE01000001.1"/>
</dbReference>
<dbReference type="GO" id="GO:0003677">
    <property type="term" value="F:DNA binding"/>
    <property type="evidence" value="ECO:0007669"/>
    <property type="project" value="InterPro"/>
</dbReference>
<dbReference type="EMBL" id="SADE01000001">
    <property type="protein sequence ID" value="RVU37803.1"/>
    <property type="molecule type" value="Genomic_DNA"/>
</dbReference>
<protein>
    <submittedName>
        <fullName evidence="3">XRE family transcriptional regulator</fullName>
    </submittedName>
</protein>
<feature type="region of interest" description="Disordered" evidence="1">
    <location>
        <begin position="1"/>
        <end position="25"/>
    </location>
</feature>
<dbReference type="Pfam" id="PF01381">
    <property type="entry name" value="HTH_3"/>
    <property type="match status" value="1"/>
</dbReference>
<accession>A0A437QTG4</accession>
<evidence type="ECO:0000256" key="1">
    <source>
        <dbReference type="SAM" id="MobiDB-lite"/>
    </source>
</evidence>
<feature type="domain" description="HTH cro/C1-type" evidence="2">
    <location>
        <begin position="36"/>
        <end position="90"/>
    </location>
</feature>
<dbReference type="InterPro" id="IPR010982">
    <property type="entry name" value="Lambda_DNA-bd_dom_sf"/>
</dbReference>
<proteinExistence type="predicted"/>
<name>A0A437QTG4_9PROT</name>
<keyword evidence="4" id="KW-1185">Reference proteome</keyword>
<dbReference type="Proteomes" id="UP000287447">
    <property type="component" value="Unassembled WGS sequence"/>
</dbReference>
<dbReference type="SMART" id="SM00530">
    <property type="entry name" value="HTH_XRE"/>
    <property type="match status" value="1"/>
</dbReference>
<dbReference type="SUPFAM" id="SSF47413">
    <property type="entry name" value="lambda repressor-like DNA-binding domains"/>
    <property type="match status" value="1"/>
</dbReference>
<dbReference type="PROSITE" id="PS50943">
    <property type="entry name" value="HTH_CROC1"/>
    <property type="match status" value="1"/>
</dbReference>
<sequence>MPRRSKPVVYDAPDGPIPAGRPGVPNPIDIHVGSRMRMRRIMLGMSQQKLGEALGLTFQQVQKYERGTNRVGASRLWDLSNVLDVPITFFYEDMPTDVAGNSPRLRAGLSEEPVPEVDFEPDPMAKRETLELARAYYKIKDPMVRKRVFDLVKAQAKVDTDK</sequence>
<dbReference type="InterPro" id="IPR001387">
    <property type="entry name" value="Cro/C1-type_HTH"/>
</dbReference>
<evidence type="ECO:0000259" key="2">
    <source>
        <dbReference type="PROSITE" id="PS50943"/>
    </source>
</evidence>
<dbReference type="Gene3D" id="1.10.260.40">
    <property type="entry name" value="lambda repressor-like DNA-binding domains"/>
    <property type="match status" value="1"/>
</dbReference>
<dbReference type="OrthoDB" id="9797172at2"/>
<comment type="caution">
    <text evidence="3">The sequence shown here is derived from an EMBL/GenBank/DDBJ whole genome shotgun (WGS) entry which is preliminary data.</text>
</comment>
<reference evidence="4" key="1">
    <citation type="submission" date="2019-01" db="EMBL/GenBank/DDBJ databases">
        <title>Gri0909 isolated from a small marine red alga.</title>
        <authorList>
            <person name="Kim J."/>
            <person name="Jeong S.E."/>
            <person name="Jeon C.O."/>
        </authorList>
    </citation>
    <scope>NUCLEOTIDE SEQUENCE [LARGE SCALE GENOMIC DNA]</scope>
    <source>
        <strain evidence="4">Gri0909</strain>
    </source>
</reference>
<dbReference type="AlphaFoldDB" id="A0A437QTG4"/>
<dbReference type="CDD" id="cd00093">
    <property type="entry name" value="HTH_XRE"/>
    <property type="match status" value="1"/>
</dbReference>